<dbReference type="PANTHER" id="PTHR30365:SF14">
    <property type="entry name" value="CYTOCHROME BD MENAQUINOL OXIDASE SUBUNIT I-RELATED"/>
    <property type="match status" value="1"/>
</dbReference>
<dbReference type="InterPro" id="IPR002585">
    <property type="entry name" value="Cyt-d_ubiquinol_oxidase_su_1"/>
</dbReference>
<keyword evidence="14" id="KW-1185">Reference proteome</keyword>
<evidence type="ECO:0000256" key="11">
    <source>
        <dbReference type="ARBA" id="ARBA00023136"/>
    </source>
</evidence>
<evidence type="ECO:0000256" key="9">
    <source>
        <dbReference type="ARBA" id="ARBA00022989"/>
    </source>
</evidence>
<keyword evidence="7" id="KW-0479">Metal-binding</keyword>
<dbReference type="Proteomes" id="UP001519887">
    <property type="component" value="Unassembled WGS sequence"/>
</dbReference>
<evidence type="ECO:0000256" key="2">
    <source>
        <dbReference type="ARBA" id="ARBA00009819"/>
    </source>
</evidence>
<keyword evidence="6 12" id="KW-0812">Transmembrane</keyword>
<keyword evidence="4" id="KW-1003">Cell membrane</keyword>
<dbReference type="PANTHER" id="PTHR30365">
    <property type="entry name" value="CYTOCHROME D UBIQUINOL OXIDASE"/>
    <property type="match status" value="1"/>
</dbReference>
<feature type="transmembrane region" description="Helical" evidence="12">
    <location>
        <begin position="20"/>
        <end position="39"/>
    </location>
</feature>
<comment type="subcellular location">
    <subcellularLocation>
        <location evidence="1">Cell membrane</location>
        <topology evidence="1">Multi-pass membrane protein</topology>
    </subcellularLocation>
</comment>
<organism evidence="13 14">
    <name type="scientific">Paenibacillus sepulcri</name>
    <dbReference type="NCBI Taxonomy" id="359917"/>
    <lineage>
        <taxon>Bacteria</taxon>
        <taxon>Bacillati</taxon>
        <taxon>Bacillota</taxon>
        <taxon>Bacilli</taxon>
        <taxon>Bacillales</taxon>
        <taxon>Paenibacillaceae</taxon>
        <taxon>Paenibacillus</taxon>
    </lineage>
</organism>
<keyword evidence="3" id="KW-0813">Transport</keyword>
<evidence type="ECO:0000256" key="6">
    <source>
        <dbReference type="ARBA" id="ARBA00022692"/>
    </source>
</evidence>
<evidence type="ECO:0000256" key="10">
    <source>
        <dbReference type="ARBA" id="ARBA00023004"/>
    </source>
</evidence>
<reference evidence="13 14" key="1">
    <citation type="submission" date="2021-07" db="EMBL/GenBank/DDBJ databases">
        <title>Paenibacillus radiodurans sp. nov., isolated from the southeastern edge of Tengger Desert.</title>
        <authorList>
            <person name="Zhang G."/>
        </authorList>
    </citation>
    <scope>NUCLEOTIDE SEQUENCE [LARGE SCALE GENOMIC DNA]</scope>
    <source>
        <strain evidence="13 14">CCM 7311</strain>
    </source>
</reference>
<gene>
    <name evidence="13" type="ORF">K0U00_20375</name>
</gene>
<evidence type="ECO:0000313" key="14">
    <source>
        <dbReference type="Proteomes" id="UP001519887"/>
    </source>
</evidence>
<keyword evidence="9 12" id="KW-1133">Transmembrane helix</keyword>
<keyword evidence="8" id="KW-0249">Electron transport</keyword>
<dbReference type="EMBL" id="JAHZIK010000567">
    <property type="protein sequence ID" value="MBW7456394.1"/>
    <property type="molecule type" value="Genomic_DNA"/>
</dbReference>
<evidence type="ECO:0000256" key="8">
    <source>
        <dbReference type="ARBA" id="ARBA00022982"/>
    </source>
</evidence>
<sequence length="77" mass="8494">MLLSGYDPVMYSRILTSFTLAFHIIYATIGVGVPLMIALAEWIGIRRNDAHYLLLARRWARGFVITVAVGVVTGTAI</sequence>
<feature type="transmembrane region" description="Helical" evidence="12">
    <location>
        <begin position="59"/>
        <end position="76"/>
    </location>
</feature>
<comment type="caution">
    <text evidence="13">The sequence shown here is derived from an EMBL/GenBank/DDBJ whole genome shotgun (WGS) entry which is preliminary data.</text>
</comment>
<evidence type="ECO:0000256" key="5">
    <source>
        <dbReference type="ARBA" id="ARBA00022617"/>
    </source>
</evidence>
<keyword evidence="11 12" id="KW-0472">Membrane</keyword>
<keyword evidence="10" id="KW-0408">Iron</keyword>
<evidence type="ECO:0000256" key="12">
    <source>
        <dbReference type="SAM" id="Phobius"/>
    </source>
</evidence>
<keyword evidence="5" id="KW-0349">Heme</keyword>
<evidence type="ECO:0000256" key="3">
    <source>
        <dbReference type="ARBA" id="ARBA00022448"/>
    </source>
</evidence>
<evidence type="ECO:0000256" key="4">
    <source>
        <dbReference type="ARBA" id="ARBA00022475"/>
    </source>
</evidence>
<accession>A0ABS7C665</accession>
<comment type="similarity">
    <text evidence="2">Belongs to the cytochrome ubiquinol oxidase subunit 1 family.</text>
</comment>
<evidence type="ECO:0000313" key="13">
    <source>
        <dbReference type="EMBL" id="MBW7456394.1"/>
    </source>
</evidence>
<name>A0ABS7C665_9BACL</name>
<protein>
    <submittedName>
        <fullName evidence="13">Cytochrome ubiquinol oxidase subunit I</fullName>
    </submittedName>
</protein>
<dbReference type="Pfam" id="PF01654">
    <property type="entry name" value="Cyt_bd_oxida_I"/>
    <property type="match status" value="1"/>
</dbReference>
<evidence type="ECO:0000256" key="7">
    <source>
        <dbReference type="ARBA" id="ARBA00022723"/>
    </source>
</evidence>
<evidence type="ECO:0000256" key="1">
    <source>
        <dbReference type="ARBA" id="ARBA00004651"/>
    </source>
</evidence>
<feature type="non-terminal residue" evidence="13">
    <location>
        <position position="77"/>
    </location>
</feature>
<proteinExistence type="inferred from homology"/>